<accession>A0A6J5SRX9</accession>
<dbReference type="EMBL" id="LR796778">
    <property type="protein sequence ID" value="CAB4165342.1"/>
    <property type="molecule type" value="Genomic_DNA"/>
</dbReference>
<evidence type="ECO:0000313" key="4">
    <source>
        <dbReference type="EMBL" id="CAB4199356.1"/>
    </source>
</evidence>
<evidence type="ECO:0000313" key="1">
    <source>
        <dbReference type="EMBL" id="CAB4165342.1"/>
    </source>
</evidence>
<proteinExistence type="predicted"/>
<dbReference type="EMBL" id="LR796950">
    <property type="protein sequence ID" value="CAB4177395.1"/>
    <property type="molecule type" value="Genomic_DNA"/>
</dbReference>
<protein>
    <submittedName>
        <fullName evidence="6">Uncharacterized protein</fullName>
    </submittedName>
</protein>
<evidence type="ECO:0000313" key="6">
    <source>
        <dbReference type="EMBL" id="CAB4218045.1"/>
    </source>
</evidence>
<reference evidence="6" key="1">
    <citation type="submission" date="2020-05" db="EMBL/GenBank/DDBJ databases">
        <authorList>
            <person name="Chiriac C."/>
            <person name="Salcher M."/>
            <person name="Ghai R."/>
            <person name="Kavagutti S V."/>
        </authorList>
    </citation>
    <scope>NUCLEOTIDE SEQUENCE</scope>
</reference>
<organism evidence="6">
    <name type="scientific">uncultured Caudovirales phage</name>
    <dbReference type="NCBI Taxonomy" id="2100421"/>
    <lineage>
        <taxon>Viruses</taxon>
        <taxon>Duplodnaviria</taxon>
        <taxon>Heunggongvirae</taxon>
        <taxon>Uroviricota</taxon>
        <taxon>Caudoviricetes</taxon>
        <taxon>Peduoviridae</taxon>
        <taxon>Maltschvirus</taxon>
        <taxon>Maltschvirus maltsch</taxon>
    </lineage>
</organism>
<evidence type="ECO:0000313" key="3">
    <source>
        <dbReference type="EMBL" id="CAB4177395.1"/>
    </source>
</evidence>
<sequence length="58" mass="6907">MKLTEKEKTKLAKFLQFLRKRKAEYDEVNKDWIISNGNTYIHVSANELIDIFIKYLSA</sequence>
<gene>
    <name evidence="3" type="ORF">UFOVP1001_38</name>
    <name evidence="4" type="ORF">UFOVP1338_38</name>
    <name evidence="5" type="ORF">UFOVP1447_33</name>
    <name evidence="6" type="ORF">UFOVP1599_29</name>
    <name evidence="1" type="ORF">UFOVP827_35</name>
    <name evidence="2" type="ORF">UFOVP916_14</name>
</gene>
<dbReference type="EMBL" id="LR797284">
    <property type="protein sequence ID" value="CAB4199356.1"/>
    <property type="molecule type" value="Genomic_DNA"/>
</dbReference>
<dbReference type="EMBL" id="LR797398">
    <property type="protein sequence ID" value="CAB4213452.1"/>
    <property type="molecule type" value="Genomic_DNA"/>
</dbReference>
<name>A0A6J5SRX9_9CAUD</name>
<evidence type="ECO:0000313" key="2">
    <source>
        <dbReference type="EMBL" id="CAB4171435.1"/>
    </source>
</evidence>
<dbReference type="EMBL" id="LR796866">
    <property type="protein sequence ID" value="CAB4171435.1"/>
    <property type="molecule type" value="Genomic_DNA"/>
</dbReference>
<dbReference type="EMBL" id="LR797462">
    <property type="protein sequence ID" value="CAB4218045.1"/>
    <property type="molecule type" value="Genomic_DNA"/>
</dbReference>
<evidence type="ECO:0000313" key="5">
    <source>
        <dbReference type="EMBL" id="CAB4213452.1"/>
    </source>
</evidence>